<dbReference type="SMART" id="SM00325">
    <property type="entry name" value="RhoGEF"/>
    <property type="match status" value="1"/>
</dbReference>
<dbReference type="Pfam" id="PF00610">
    <property type="entry name" value="DEP"/>
    <property type="match status" value="1"/>
</dbReference>
<feature type="domain" description="DH" evidence="5">
    <location>
        <begin position="481"/>
        <end position="668"/>
    </location>
</feature>
<feature type="compositionally biased region" description="Low complexity" evidence="3">
    <location>
        <begin position="227"/>
        <end position="256"/>
    </location>
</feature>
<dbReference type="VEuPathDB" id="FungiDB:PTTG_08092"/>
<organism evidence="7">
    <name type="scientific">Puccinia triticina (isolate 1-1 / race 1 (BBBD))</name>
    <name type="common">Brown leaf rust fungus</name>
    <dbReference type="NCBI Taxonomy" id="630390"/>
    <lineage>
        <taxon>Eukaryota</taxon>
        <taxon>Fungi</taxon>
        <taxon>Dikarya</taxon>
        <taxon>Basidiomycota</taxon>
        <taxon>Pucciniomycotina</taxon>
        <taxon>Pucciniomycetes</taxon>
        <taxon>Pucciniales</taxon>
        <taxon>Pucciniaceae</taxon>
        <taxon>Puccinia</taxon>
    </lineage>
</organism>
<dbReference type="Pfam" id="PF00621">
    <property type="entry name" value="RhoGEF"/>
    <property type="match status" value="1"/>
</dbReference>
<evidence type="ECO:0000313" key="9">
    <source>
        <dbReference type="Proteomes" id="UP000005240"/>
    </source>
</evidence>
<evidence type="ECO:0000313" key="8">
    <source>
        <dbReference type="EnsemblFungi" id="PTTG_08092-t43_1-p1"/>
    </source>
</evidence>
<feature type="domain" description="PH" evidence="4">
    <location>
        <begin position="703"/>
        <end position="851"/>
    </location>
</feature>
<dbReference type="InterPro" id="IPR001180">
    <property type="entry name" value="CNH_dom"/>
</dbReference>
<dbReference type="InterPro" id="IPR000591">
    <property type="entry name" value="DEP_dom"/>
</dbReference>
<dbReference type="Pfam" id="PF00780">
    <property type="entry name" value="CNH"/>
    <property type="match status" value="1"/>
</dbReference>
<feature type="domain" description="CNH" evidence="6">
    <location>
        <begin position="873"/>
        <end position="1173"/>
    </location>
</feature>
<feature type="region of interest" description="Disordered" evidence="3">
    <location>
        <begin position="123"/>
        <end position="142"/>
    </location>
</feature>
<dbReference type="GO" id="GO:0005085">
    <property type="term" value="F:guanyl-nucleotide exchange factor activity"/>
    <property type="evidence" value="ECO:0007669"/>
    <property type="project" value="UniProtKB-KW"/>
</dbReference>
<evidence type="ECO:0000256" key="3">
    <source>
        <dbReference type="SAM" id="MobiDB-lite"/>
    </source>
</evidence>
<reference evidence="8 9" key="3">
    <citation type="journal article" date="2017" name="G3 (Bethesda)">
        <title>Comparative analysis highlights variable genome content of wheat rusts and divergence of the mating loci.</title>
        <authorList>
            <person name="Cuomo C.A."/>
            <person name="Bakkeren G."/>
            <person name="Khalil H.B."/>
            <person name="Panwar V."/>
            <person name="Joly D."/>
            <person name="Linning R."/>
            <person name="Sakthikumar S."/>
            <person name="Song X."/>
            <person name="Adiconis X."/>
            <person name="Fan L."/>
            <person name="Goldberg J.M."/>
            <person name="Levin J.Z."/>
            <person name="Young S."/>
            <person name="Zeng Q."/>
            <person name="Anikster Y."/>
            <person name="Bruce M."/>
            <person name="Wang M."/>
            <person name="Yin C."/>
            <person name="McCallum B."/>
            <person name="Szabo L.J."/>
            <person name="Hulbert S."/>
            <person name="Chen X."/>
            <person name="Fellers J.P."/>
        </authorList>
    </citation>
    <scope>NUCLEOTIDE SEQUENCE</scope>
    <source>
        <strain evidence="8">isolate 1-1 / race 1 (BBBD)</strain>
        <strain evidence="9">Isolate 1-1 / race 1 (BBBD)</strain>
    </source>
</reference>
<dbReference type="Gene3D" id="1.20.900.10">
    <property type="entry name" value="Dbl homology (DH) domain"/>
    <property type="match status" value="1"/>
</dbReference>
<feature type="compositionally biased region" description="Low complexity" evidence="3">
    <location>
        <begin position="24"/>
        <end position="44"/>
    </location>
</feature>
<dbReference type="InterPro" id="IPR036388">
    <property type="entry name" value="WH-like_DNA-bd_sf"/>
</dbReference>
<dbReference type="STRING" id="630390.A0A180GVT3"/>
<dbReference type="GO" id="GO:0035556">
    <property type="term" value="P:intracellular signal transduction"/>
    <property type="evidence" value="ECO:0007669"/>
    <property type="project" value="InterPro"/>
</dbReference>
<dbReference type="InterPro" id="IPR001849">
    <property type="entry name" value="PH_domain"/>
</dbReference>
<dbReference type="CDD" id="cd04435">
    <property type="entry name" value="DEP_fRom2"/>
    <property type="match status" value="1"/>
</dbReference>
<dbReference type="SMART" id="SM00233">
    <property type="entry name" value="PH"/>
    <property type="match status" value="1"/>
</dbReference>
<dbReference type="CDD" id="cd00160">
    <property type="entry name" value="RhoGEF"/>
    <property type="match status" value="1"/>
</dbReference>
<feature type="compositionally biased region" description="Basic residues" evidence="3">
    <location>
        <begin position="1264"/>
        <end position="1274"/>
    </location>
</feature>
<feature type="compositionally biased region" description="Gly residues" evidence="3">
    <location>
        <begin position="768"/>
        <end position="780"/>
    </location>
</feature>
<evidence type="ECO:0000259" key="6">
    <source>
        <dbReference type="PROSITE" id="PS50219"/>
    </source>
</evidence>
<feature type="region of interest" description="Disordered" evidence="3">
    <location>
        <begin position="352"/>
        <end position="397"/>
    </location>
</feature>
<dbReference type="EnsemblFungi" id="PTTG_08092-t43_1">
    <property type="protein sequence ID" value="PTTG_08092-t43_1-p1"/>
    <property type="gene ID" value="PTTG_08092"/>
</dbReference>
<name>A0A180GVT3_PUCT1</name>
<proteinExistence type="predicted"/>
<evidence type="ECO:0008006" key="10">
    <source>
        <dbReference type="Google" id="ProtNLM"/>
    </source>
</evidence>
<evidence type="ECO:0000259" key="5">
    <source>
        <dbReference type="PROSITE" id="PS50010"/>
    </source>
</evidence>
<dbReference type="InterPro" id="IPR000219">
    <property type="entry name" value="DH_dom"/>
</dbReference>
<dbReference type="SUPFAM" id="SSF48065">
    <property type="entry name" value="DBL homology domain (DH-domain)"/>
    <property type="match status" value="1"/>
</dbReference>
<feature type="compositionally biased region" description="Basic and acidic residues" evidence="3">
    <location>
        <begin position="1"/>
        <end position="13"/>
    </location>
</feature>
<dbReference type="Proteomes" id="UP000005240">
    <property type="component" value="Unassembled WGS sequence"/>
</dbReference>
<dbReference type="SMART" id="SM00036">
    <property type="entry name" value="CNH"/>
    <property type="match status" value="1"/>
</dbReference>
<feature type="region of interest" description="Disordered" evidence="3">
    <location>
        <begin position="150"/>
        <end position="171"/>
    </location>
</feature>
<feature type="region of interest" description="Disordered" evidence="3">
    <location>
        <begin position="766"/>
        <end position="786"/>
    </location>
</feature>
<keyword evidence="2" id="KW-0344">Guanine-nucleotide releasing factor</keyword>
<dbReference type="EMBL" id="ADAS02000016">
    <property type="protein sequence ID" value="OAV96937.1"/>
    <property type="molecule type" value="Genomic_DNA"/>
</dbReference>
<feature type="compositionally biased region" description="Low complexity" evidence="3">
    <location>
        <begin position="1234"/>
        <end position="1243"/>
    </location>
</feature>
<dbReference type="InterPro" id="IPR035899">
    <property type="entry name" value="DBL_dom_sf"/>
</dbReference>
<gene>
    <name evidence="7" type="ORF">PTTG_08092</name>
</gene>
<evidence type="ECO:0000259" key="4">
    <source>
        <dbReference type="PROSITE" id="PS50003"/>
    </source>
</evidence>
<evidence type="ECO:0000256" key="1">
    <source>
        <dbReference type="ARBA" id="ARBA00022553"/>
    </source>
</evidence>
<dbReference type="PANTHER" id="PTHR46572">
    <property type="entry name" value="RHO1 GDP-GTP EXCHANGE PROTEIN 1-RELATED"/>
    <property type="match status" value="1"/>
</dbReference>
<dbReference type="SUPFAM" id="SSF46785">
    <property type="entry name" value="Winged helix' DNA-binding domain"/>
    <property type="match status" value="1"/>
</dbReference>
<feature type="region of interest" description="Disordered" evidence="3">
    <location>
        <begin position="1169"/>
        <end position="1274"/>
    </location>
</feature>
<dbReference type="InterPro" id="IPR036390">
    <property type="entry name" value="WH_DNA-bd_sf"/>
</dbReference>
<dbReference type="Gene3D" id="1.10.10.10">
    <property type="entry name" value="Winged helix-like DNA-binding domain superfamily/Winged helix DNA-binding domain"/>
    <property type="match status" value="1"/>
</dbReference>
<dbReference type="Pfam" id="PF15405">
    <property type="entry name" value="PH_5"/>
    <property type="match status" value="1"/>
</dbReference>
<dbReference type="PROSITE" id="PS50010">
    <property type="entry name" value="DH_2"/>
    <property type="match status" value="1"/>
</dbReference>
<feature type="region of interest" description="Disordered" evidence="3">
    <location>
        <begin position="1"/>
        <end position="100"/>
    </location>
</feature>
<keyword evidence="9" id="KW-1185">Reference proteome</keyword>
<dbReference type="Gene3D" id="2.30.29.30">
    <property type="entry name" value="Pleckstrin-homology domain (PH domain)/Phosphotyrosine-binding domain (PTB)"/>
    <property type="match status" value="1"/>
</dbReference>
<dbReference type="InterPro" id="IPR052233">
    <property type="entry name" value="Rho-type_GEFs"/>
</dbReference>
<dbReference type="SMART" id="SM00049">
    <property type="entry name" value="DEP"/>
    <property type="match status" value="1"/>
</dbReference>
<feature type="region of interest" description="Disordered" evidence="3">
    <location>
        <begin position="184"/>
        <end position="257"/>
    </location>
</feature>
<dbReference type="InterPro" id="IPR041675">
    <property type="entry name" value="PH_5"/>
</dbReference>
<dbReference type="PROSITE" id="PS50003">
    <property type="entry name" value="PH_DOMAIN"/>
    <property type="match status" value="1"/>
</dbReference>
<reference evidence="7" key="1">
    <citation type="submission" date="2009-11" db="EMBL/GenBank/DDBJ databases">
        <authorList>
            <consortium name="The Broad Institute Genome Sequencing Platform"/>
            <person name="Ward D."/>
            <person name="Feldgarden M."/>
            <person name="Earl A."/>
            <person name="Young S.K."/>
            <person name="Zeng Q."/>
            <person name="Koehrsen M."/>
            <person name="Alvarado L."/>
            <person name="Berlin A."/>
            <person name="Bochicchio J."/>
            <person name="Borenstein D."/>
            <person name="Chapman S.B."/>
            <person name="Chen Z."/>
            <person name="Engels R."/>
            <person name="Freedman E."/>
            <person name="Gellesch M."/>
            <person name="Goldberg J."/>
            <person name="Griggs A."/>
            <person name="Gujja S."/>
            <person name="Heilman E."/>
            <person name="Heiman D."/>
            <person name="Hepburn T."/>
            <person name="Howarth C."/>
            <person name="Jen D."/>
            <person name="Larson L."/>
            <person name="Lewis B."/>
            <person name="Mehta T."/>
            <person name="Park D."/>
            <person name="Pearson M."/>
            <person name="Roberts A."/>
            <person name="Saif S."/>
            <person name="Shea T."/>
            <person name="Shenoy N."/>
            <person name="Sisk P."/>
            <person name="Stolte C."/>
            <person name="Sykes S."/>
            <person name="Thomson T."/>
            <person name="Walk T."/>
            <person name="White J."/>
            <person name="Yandava C."/>
            <person name="Izard J."/>
            <person name="Baranova O.V."/>
            <person name="Blanton J.M."/>
            <person name="Tanner A.C."/>
            <person name="Dewhirst F.E."/>
            <person name="Haas B."/>
            <person name="Nusbaum C."/>
            <person name="Birren B."/>
        </authorList>
    </citation>
    <scope>NUCLEOTIDE SEQUENCE [LARGE SCALE GENOMIC DNA]</scope>
    <source>
        <strain evidence="7">1-1 BBBD Race 1</strain>
    </source>
</reference>
<dbReference type="InterPro" id="IPR011993">
    <property type="entry name" value="PH-like_dom_sf"/>
</dbReference>
<dbReference type="SUPFAM" id="SSF50729">
    <property type="entry name" value="PH domain-like"/>
    <property type="match status" value="1"/>
</dbReference>
<evidence type="ECO:0000256" key="2">
    <source>
        <dbReference type="ARBA" id="ARBA00022658"/>
    </source>
</evidence>
<evidence type="ECO:0000313" key="7">
    <source>
        <dbReference type="EMBL" id="OAV96937.1"/>
    </source>
</evidence>
<reference evidence="8" key="4">
    <citation type="submission" date="2025-05" db="UniProtKB">
        <authorList>
            <consortium name="EnsemblFungi"/>
        </authorList>
    </citation>
    <scope>IDENTIFICATION</scope>
    <source>
        <strain evidence="8">isolate 1-1 / race 1 (BBBD)</strain>
    </source>
</reference>
<dbReference type="PROSITE" id="PS50219">
    <property type="entry name" value="CNH"/>
    <property type="match status" value="1"/>
</dbReference>
<protein>
    <recommendedName>
        <fullName evidence="10">DH domain-containing protein</fullName>
    </recommendedName>
</protein>
<dbReference type="PANTHER" id="PTHR46572:SF2">
    <property type="entry name" value="RHO1 GDP-GTP EXCHANGE PROTEIN 1-RELATED"/>
    <property type="match status" value="1"/>
</dbReference>
<accession>A0A180GVT3</accession>
<feature type="compositionally biased region" description="Pro residues" evidence="3">
    <location>
        <begin position="1244"/>
        <end position="1257"/>
    </location>
</feature>
<reference evidence="7" key="2">
    <citation type="submission" date="2016-05" db="EMBL/GenBank/DDBJ databases">
        <title>Comparative analysis highlights variable genome content of wheat rusts and divergence of the mating loci.</title>
        <authorList>
            <person name="Cuomo C.A."/>
            <person name="Bakkeren G."/>
            <person name="Szabo L."/>
            <person name="Khalil H."/>
            <person name="Joly D."/>
            <person name="Goldberg J."/>
            <person name="Young S."/>
            <person name="Zeng Q."/>
            <person name="Fellers J."/>
        </authorList>
    </citation>
    <scope>NUCLEOTIDE SEQUENCE [LARGE SCALE GENOMIC DNA]</scope>
    <source>
        <strain evidence="7">1-1 BBBD Race 1</strain>
    </source>
</reference>
<sequence length="1274" mass="142895">MAIRTTAEKRSTAFDDIFPDNPRQNQNNHQNNHQNNNQNSYNYSYPQHTQPQPHYYHPQLSSQRTHIYPGPSRAQSLLAPERTSTIPSSSSSSRSHSFASARHSINNNNHQQQQHPQLILPRNYSHKPQATPSFDSDSTGLGSIQESTIYQGFDQPGPLSDFSHSDSITRKPSVDLDRHSLYAGMSPIHSDHQPGQLSPHLIRPRKSSESVRVLPTQPKPSSATDRSFSFSSGPSSRPRQPQPQPQQQQPGSSRPPIVYPALLSRVAEAFRSRILLAERTKDGLTYTECFDGREAVDKIAYIIKTTDRNLALLLGRALDSQKFFHDVTYDHRLRDSHHELYQFRGTLPNSFPAASQHHDGPLQRPISEAQSEPPDGLDEEEAQEEEGGVTEEEEEEDVLPCGVFTLLTDCYSPTCTRDRLCYSIACPRRLEQQARLNLKPKPGLQRSLSTESLSDLKEPGTLWIHSVPQEVVDSVNDTEKKRQEAINECIYTERDFVRDLEYLRDVWIKPLQASTIIPEARRQDFLSQVFWNVLEVLSVNSRLCELLSKRQKSAHLVPHIADIYLELVPHFSPFVKYGAHQLYGKYEFEREKAANPAFAKFVDEAERLPESRKLELNAYLTKPTTRLARYPLLLEVVLKYTPEDHIDKTEIPKVVKMIRDLLAKVNIETGKSENRFNLAQLDQQLVFRQGEAVDLRLREEGRELIYKGQLKKRGGSGSDSAELQVYLFDHALLMVKHKHSNKTDQLKVYRKPIPLELLTVTGVASQEEGGGGAGSGGRGMVGSSKKSLMTRNSGGGGGGATGVVVPSAAHNKAGFSMTINQLGRRGYSIVLWAPTTQSRQKWLDKIHARQAQIREQNTIFEMVPLNEGFFVGPYKVNCAVPYDNGNRLIFGNDVGVYVAMTSDPTRAPVQVIQVENVTQVEIIEEHGILLVLADKVVMTFWMDTLDPSDAAGAAKRARKVSSNASFFKVGDCLGRKLVCVVKAGSVSSTIKTLEPAENLNHQINVRPRPKPAFRKIIPANNDALKVYKEFYIPTVSSSVHFLKSKLCIGCQKGFEIVNLETLDVLGLLDPADHSLDFIARREAVKPIAIYRIEAEFLLCYEEFAFYVTKSGWRARFDWIIQWEGNPTAFALHYPFVLAFDPSFIEVRHVDTGLLVQVIPGPNLRVAAVDLRPSPSRRRRPATGAAAPAGQARPWPTDRRRRAQHPVHQLARPQLSAPDHLRRRRQGAPAPPQTAPALRRQPQPQRQPAPPPPPPSPPSAAARPVARRKPAQSLS</sequence>
<feature type="compositionally biased region" description="Polar residues" evidence="3">
    <location>
        <begin position="126"/>
        <end position="142"/>
    </location>
</feature>
<keyword evidence="1" id="KW-0597">Phosphoprotein</keyword>
<dbReference type="AlphaFoldDB" id="A0A180GVT3"/>
<feature type="compositionally biased region" description="Low complexity" evidence="3">
    <location>
        <begin position="88"/>
        <end position="100"/>
    </location>
</feature>
<feature type="compositionally biased region" description="Acidic residues" evidence="3">
    <location>
        <begin position="375"/>
        <end position="397"/>
    </location>
</feature>
<feature type="compositionally biased region" description="Low complexity" evidence="3">
    <location>
        <begin position="1181"/>
        <end position="1194"/>
    </location>
</feature>
<dbReference type="OrthoDB" id="2272012at2759"/>